<sequence length="150" mass="16715">MKLNPTLSPTVSPILTDSFAQKIVSFNLSYDQWDLLNNAGFTPINFLPSEITNQMINMSGSSNDIMVYDKNNEGGISLTGFNGKISLKSNVAILGLLSVTTNDHYAYLVQVLYEYGKDKEYLIEFYEAAVISLLNKLKNHHIIQLTSSLT</sequence>
<reference evidence="1 2" key="1">
    <citation type="journal article" date="2016" name="Nat. Commun.">
        <title>Thousands of microbial genomes shed light on interconnected biogeochemical processes in an aquifer system.</title>
        <authorList>
            <person name="Anantharaman K."/>
            <person name="Brown C.T."/>
            <person name="Hug L.A."/>
            <person name="Sharon I."/>
            <person name="Castelle C.J."/>
            <person name="Probst A.J."/>
            <person name="Thomas B.C."/>
            <person name="Singh A."/>
            <person name="Wilkins M.J."/>
            <person name="Karaoz U."/>
            <person name="Brodie E.L."/>
            <person name="Williams K.H."/>
            <person name="Hubbard S.S."/>
            <person name="Banfield J.F."/>
        </authorList>
    </citation>
    <scope>NUCLEOTIDE SEQUENCE [LARGE SCALE GENOMIC DNA]</scope>
</reference>
<name>A0A1F6AQT0_9BACT</name>
<gene>
    <name evidence="1" type="ORF">A2960_01605</name>
</gene>
<evidence type="ECO:0000313" key="1">
    <source>
        <dbReference type="EMBL" id="OGG26843.1"/>
    </source>
</evidence>
<proteinExistence type="predicted"/>
<dbReference type="EMBL" id="MFJR01000007">
    <property type="protein sequence ID" value="OGG26843.1"/>
    <property type="molecule type" value="Genomic_DNA"/>
</dbReference>
<dbReference type="Proteomes" id="UP000176609">
    <property type="component" value="Unassembled WGS sequence"/>
</dbReference>
<evidence type="ECO:0000313" key="2">
    <source>
        <dbReference type="Proteomes" id="UP000176609"/>
    </source>
</evidence>
<accession>A0A1F6AQT0</accession>
<dbReference type="AlphaFoldDB" id="A0A1F6AQT0"/>
<protein>
    <submittedName>
        <fullName evidence="1">Uncharacterized protein</fullName>
    </submittedName>
</protein>
<organism evidence="1 2">
    <name type="scientific">Candidatus Gottesmanbacteria bacterium RIFCSPLOWO2_01_FULL_39_12b</name>
    <dbReference type="NCBI Taxonomy" id="1798388"/>
    <lineage>
        <taxon>Bacteria</taxon>
        <taxon>Candidatus Gottesmaniibacteriota</taxon>
    </lineage>
</organism>
<comment type="caution">
    <text evidence="1">The sequence shown here is derived from an EMBL/GenBank/DDBJ whole genome shotgun (WGS) entry which is preliminary data.</text>
</comment>